<dbReference type="SUPFAM" id="SSF51556">
    <property type="entry name" value="Metallo-dependent hydrolases"/>
    <property type="match status" value="1"/>
</dbReference>
<dbReference type="PANTHER" id="PTHR42658">
    <property type="entry name" value="HYDROLASE TATD"/>
    <property type="match status" value="1"/>
</dbReference>
<organism evidence="1 2">
    <name type="scientific">Candidatus Scalindua brodae</name>
    <dbReference type="NCBI Taxonomy" id="237368"/>
    <lineage>
        <taxon>Bacteria</taxon>
        <taxon>Pseudomonadati</taxon>
        <taxon>Planctomycetota</taxon>
        <taxon>Candidatus Brocadiia</taxon>
        <taxon>Candidatus Brocadiales</taxon>
        <taxon>Candidatus Scalinduaceae</taxon>
        <taxon>Candidatus Scalindua</taxon>
    </lineage>
</organism>
<dbReference type="EMBL" id="JRYO01000022">
    <property type="protein sequence ID" value="KHE93978.1"/>
    <property type="molecule type" value="Genomic_DNA"/>
</dbReference>
<dbReference type="PANTHER" id="PTHR42658:SF1">
    <property type="entry name" value="HYDROLASE TATD"/>
    <property type="match status" value="1"/>
</dbReference>
<evidence type="ECO:0000313" key="2">
    <source>
        <dbReference type="Proteomes" id="UP000030652"/>
    </source>
</evidence>
<protein>
    <submittedName>
        <fullName evidence="1">Putative hydrolase</fullName>
    </submittedName>
</protein>
<evidence type="ECO:0000313" key="1">
    <source>
        <dbReference type="EMBL" id="KHE93978.1"/>
    </source>
</evidence>
<reference evidence="1 2" key="1">
    <citation type="submission" date="2014-10" db="EMBL/GenBank/DDBJ databases">
        <title>Draft genome of anammox bacterium scalindua brodae, obtained using differential coverage binning of sequence data from two enrichment reactors.</title>
        <authorList>
            <person name="Speth D.R."/>
            <person name="Russ L."/>
            <person name="Kartal B."/>
            <person name="Op den Camp H.J."/>
            <person name="Dutilh B.E."/>
            <person name="Jetten M.S."/>
        </authorList>
    </citation>
    <scope>NUCLEOTIDE SEQUENCE [LARGE SCALE GENOMIC DNA]</scope>
    <source>
        <strain evidence="1">RU1</strain>
    </source>
</reference>
<dbReference type="AlphaFoldDB" id="A0A0B0ES67"/>
<dbReference type="InterPro" id="IPR032466">
    <property type="entry name" value="Metal_Hydrolase"/>
</dbReference>
<dbReference type="eggNOG" id="COG1099">
    <property type="taxonomic scope" value="Bacteria"/>
</dbReference>
<gene>
    <name evidence="1" type="ORF">SCABRO_00228</name>
</gene>
<sequence>MRIIEPHIHMFSRTTDDYYMMAAAGIECVVEPTFWLGSDRTSVSSCTDYYEHLITVESARAIKYGIDYFTCIGHNAKEANNLTLANEVVDNLEPYLQRDRVVASVRLVLT</sequence>
<accession>A0A0B0ES67</accession>
<dbReference type="Proteomes" id="UP000030652">
    <property type="component" value="Unassembled WGS sequence"/>
</dbReference>
<name>A0A0B0ES67_9BACT</name>
<comment type="caution">
    <text evidence="1">The sequence shown here is derived from an EMBL/GenBank/DDBJ whole genome shotgun (WGS) entry which is preliminary data.</text>
</comment>
<dbReference type="GO" id="GO:0016787">
    <property type="term" value="F:hydrolase activity"/>
    <property type="evidence" value="ECO:0007669"/>
    <property type="project" value="UniProtKB-KW"/>
</dbReference>
<dbReference type="InterPro" id="IPR012022">
    <property type="entry name" value="UCP005295"/>
</dbReference>
<keyword evidence="1" id="KW-0378">Hydrolase</keyword>
<proteinExistence type="predicted"/>
<dbReference type="Gene3D" id="3.20.20.140">
    <property type="entry name" value="Metal-dependent hydrolases"/>
    <property type="match status" value="1"/>
</dbReference>